<proteinExistence type="predicted"/>
<dbReference type="Proteomes" id="UP000187455">
    <property type="component" value="Unassembled WGS sequence"/>
</dbReference>
<organism evidence="2 3">
    <name type="scientific">Smittium mucronatum</name>
    <dbReference type="NCBI Taxonomy" id="133383"/>
    <lineage>
        <taxon>Eukaryota</taxon>
        <taxon>Fungi</taxon>
        <taxon>Fungi incertae sedis</taxon>
        <taxon>Zoopagomycota</taxon>
        <taxon>Kickxellomycotina</taxon>
        <taxon>Harpellomycetes</taxon>
        <taxon>Harpellales</taxon>
        <taxon>Legeriomycetaceae</taxon>
        <taxon>Smittium</taxon>
    </lineage>
</organism>
<reference evidence="2 3" key="1">
    <citation type="journal article" date="2016" name="Mol. Biol. Evol.">
        <title>Genome-Wide Survey of Gut Fungi (Harpellales) Reveals the First Horizontally Transferred Ubiquitin Gene from a Mosquito Host.</title>
        <authorList>
            <person name="Wang Y."/>
            <person name="White M.M."/>
            <person name="Kvist S."/>
            <person name="Moncalvo J.M."/>
        </authorList>
    </citation>
    <scope>NUCLEOTIDE SEQUENCE [LARGE SCALE GENOMIC DNA]</scope>
    <source>
        <strain evidence="2 3">ALG-7-W6</strain>
    </source>
</reference>
<evidence type="ECO:0000313" key="2">
    <source>
        <dbReference type="EMBL" id="OLY79429.1"/>
    </source>
</evidence>
<name>A0A1R0GRB4_9FUNG</name>
<gene>
    <name evidence="2" type="ORF">AYI68_g6503</name>
</gene>
<keyword evidence="3" id="KW-1185">Reference proteome</keyword>
<sequence length="69" mass="7652">MGGNFTVGSDGFTTVKRRRSQISSDSIAKTKKHPTVSNRGVPVTKNLDGQKKNTSKYTPKNEKKKKKKT</sequence>
<comment type="caution">
    <text evidence="2">The sequence shown here is derived from an EMBL/GenBank/DDBJ whole genome shotgun (WGS) entry which is preliminary data.</text>
</comment>
<protein>
    <submittedName>
        <fullName evidence="2">Uncharacterized protein</fullName>
    </submittedName>
</protein>
<dbReference type="EMBL" id="LSSL01004471">
    <property type="protein sequence ID" value="OLY79429.1"/>
    <property type="molecule type" value="Genomic_DNA"/>
</dbReference>
<feature type="region of interest" description="Disordered" evidence="1">
    <location>
        <begin position="1"/>
        <end position="69"/>
    </location>
</feature>
<dbReference type="AlphaFoldDB" id="A0A1R0GRB4"/>
<accession>A0A1R0GRB4</accession>
<evidence type="ECO:0000256" key="1">
    <source>
        <dbReference type="SAM" id="MobiDB-lite"/>
    </source>
</evidence>
<evidence type="ECO:0000313" key="3">
    <source>
        <dbReference type="Proteomes" id="UP000187455"/>
    </source>
</evidence>